<reference evidence="2" key="2">
    <citation type="submission" date="2020-11" db="EMBL/GenBank/DDBJ databases">
        <authorList>
            <person name="McCartney M.A."/>
            <person name="Auch B."/>
            <person name="Kono T."/>
            <person name="Mallez S."/>
            <person name="Becker A."/>
            <person name="Gohl D.M."/>
            <person name="Silverstein K.A.T."/>
            <person name="Koren S."/>
            <person name="Bechman K.B."/>
            <person name="Herman A."/>
            <person name="Abrahante J.E."/>
            <person name="Garbe J."/>
        </authorList>
    </citation>
    <scope>NUCLEOTIDE SEQUENCE</scope>
    <source>
        <strain evidence="2">Duluth1</strain>
        <tissue evidence="2">Whole animal</tissue>
    </source>
</reference>
<name>A0A9D4GJ26_DREPO</name>
<dbReference type="SUPFAM" id="SSF47769">
    <property type="entry name" value="SAM/Pointed domain"/>
    <property type="match status" value="1"/>
</dbReference>
<evidence type="ECO:0000313" key="3">
    <source>
        <dbReference type="Proteomes" id="UP000828390"/>
    </source>
</evidence>
<protein>
    <recommendedName>
        <fullName evidence="1">SAM domain-containing protein</fullName>
    </recommendedName>
</protein>
<sequence>MAVRKTVENVLQEIGLYALLGNFVGQKIEFDSLTHLSDTELGRLSVTTIGDRVRLREKVREVGQLQDNSVSRWVKYNLSLYNARNQRKFR</sequence>
<keyword evidence="3" id="KW-1185">Reference proteome</keyword>
<dbReference type="EMBL" id="JAIWYP010000005">
    <property type="protein sequence ID" value="KAH3817793.1"/>
    <property type="molecule type" value="Genomic_DNA"/>
</dbReference>
<accession>A0A9D4GJ26</accession>
<evidence type="ECO:0000313" key="2">
    <source>
        <dbReference type="EMBL" id="KAH3817793.1"/>
    </source>
</evidence>
<comment type="caution">
    <text evidence="2">The sequence shown here is derived from an EMBL/GenBank/DDBJ whole genome shotgun (WGS) entry which is preliminary data.</text>
</comment>
<evidence type="ECO:0000259" key="1">
    <source>
        <dbReference type="PROSITE" id="PS50105"/>
    </source>
</evidence>
<organism evidence="2 3">
    <name type="scientific">Dreissena polymorpha</name>
    <name type="common">Zebra mussel</name>
    <name type="synonym">Mytilus polymorpha</name>
    <dbReference type="NCBI Taxonomy" id="45954"/>
    <lineage>
        <taxon>Eukaryota</taxon>
        <taxon>Metazoa</taxon>
        <taxon>Spiralia</taxon>
        <taxon>Lophotrochozoa</taxon>
        <taxon>Mollusca</taxon>
        <taxon>Bivalvia</taxon>
        <taxon>Autobranchia</taxon>
        <taxon>Heteroconchia</taxon>
        <taxon>Euheterodonta</taxon>
        <taxon>Imparidentia</taxon>
        <taxon>Neoheterodontei</taxon>
        <taxon>Myida</taxon>
        <taxon>Dreissenoidea</taxon>
        <taxon>Dreissenidae</taxon>
        <taxon>Dreissena</taxon>
    </lineage>
</organism>
<dbReference type="Gene3D" id="1.10.150.50">
    <property type="entry name" value="Transcription Factor, Ets-1"/>
    <property type="match status" value="1"/>
</dbReference>
<dbReference type="InterPro" id="IPR001660">
    <property type="entry name" value="SAM"/>
</dbReference>
<feature type="domain" description="SAM" evidence="1">
    <location>
        <begin position="2"/>
        <end position="65"/>
    </location>
</feature>
<reference evidence="2" key="1">
    <citation type="journal article" date="2019" name="bioRxiv">
        <title>The Genome of the Zebra Mussel, Dreissena polymorpha: A Resource for Invasive Species Research.</title>
        <authorList>
            <person name="McCartney M.A."/>
            <person name="Auch B."/>
            <person name="Kono T."/>
            <person name="Mallez S."/>
            <person name="Zhang Y."/>
            <person name="Obille A."/>
            <person name="Becker A."/>
            <person name="Abrahante J.E."/>
            <person name="Garbe J."/>
            <person name="Badalamenti J.P."/>
            <person name="Herman A."/>
            <person name="Mangelson H."/>
            <person name="Liachko I."/>
            <person name="Sullivan S."/>
            <person name="Sone E.D."/>
            <person name="Koren S."/>
            <person name="Silverstein K.A.T."/>
            <person name="Beckman K.B."/>
            <person name="Gohl D.M."/>
        </authorList>
    </citation>
    <scope>NUCLEOTIDE SEQUENCE</scope>
    <source>
        <strain evidence="2">Duluth1</strain>
        <tissue evidence="2">Whole animal</tissue>
    </source>
</reference>
<dbReference type="Proteomes" id="UP000828390">
    <property type="component" value="Unassembled WGS sequence"/>
</dbReference>
<dbReference type="Pfam" id="PF00536">
    <property type="entry name" value="SAM_1"/>
    <property type="match status" value="1"/>
</dbReference>
<gene>
    <name evidence="2" type="ORF">DPMN_119348</name>
</gene>
<dbReference type="InterPro" id="IPR013761">
    <property type="entry name" value="SAM/pointed_sf"/>
</dbReference>
<proteinExistence type="predicted"/>
<dbReference type="PROSITE" id="PS50105">
    <property type="entry name" value="SAM_DOMAIN"/>
    <property type="match status" value="1"/>
</dbReference>
<dbReference type="AlphaFoldDB" id="A0A9D4GJ26"/>